<gene>
    <name evidence="11" type="ORF">C7I85_06690</name>
</gene>
<dbReference type="InterPro" id="IPR039793">
    <property type="entry name" value="UROS/Hem4"/>
</dbReference>
<evidence type="ECO:0000256" key="6">
    <source>
        <dbReference type="ARBA" id="ARBA00037589"/>
    </source>
</evidence>
<comment type="pathway">
    <text evidence="1 9">Porphyrin-containing compound metabolism; protoporphyrin-IX biosynthesis; coproporphyrinogen-III from 5-aminolevulinate: step 3/4.</text>
</comment>
<comment type="similarity">
    <text evidence="2 9">Belongs to the uroporphyrinogen-III synthase family.</text>
</comment>
<dbReference type="AlphaFoldDB" id="A0A2P7SHQ0"/>
<evidence type="ECO:0000256" key="2">
    <source>
        <dbReference type="ARBA" id="ARBA00008133"/>
    </source>
</evidence>
<evidence type="ECO:0000256" key="3">
    <source>
        <dbReference type="ARBA" id="ARBA00013109"/>
    </source>
</evidence>
<evidence type="ECO:0000256" key="7">
    <source>
        <dbReference type="ARBA" id="ARBA00040167"/>
    </source>
</evidence>
<dbReference type="RefSeq" id="WP_106723194.1">
    <property type="nucleotide sequence ID" value="NZ_PXYL01000003.1"/>
</dbReference>
<evidence type="ECO:0000256" key="9">
    <source>
        <dbReference type="RuleBase" id="RU366031"/>
    </source>
</evidence>
<comment type="function">
    <text evidence="6 9">Catalyzes cyclization of the linear tetrapyrrole, hydroxymethylbilane, to the macrocyclic uroporphyrinogen III.</text>
</comment>
<name>A0A2P7SHQ0_9HYPH</name>
<dbReference type="CDD" id="cd06578">
    <property type="entry name" value="HemD"/>
    <property type="match status" value="1"/>
</dbReference>
<feature type="domain" description="Tetrapyrrole biosynthesis uroporphyrinogen III synthase" evidence="10">
    <location>
        <begin position="16"/>
        <end position="224"/>
    </location>
</feature>
<dbReference type="UniPathway" id="UPA00251">
    <property type="reaction ID" value="UER00320"/>
</dbReference>
<evidence type="ECO:0000256" key="1">
    <source>
        <dbReference type="ARBA" id="ARBA00004772"/>
    </source>
</evidence>
<evidence type="ECO:0000313" key="12">
    <source>
        <dbReference type="Proteomes" id="UP000240653"/>
    </source>
</evidence>
<dbReference type="InterPro" id="IPR003754">
    <property type="entry name" value="4pyrrol_synth_uPrphyn_synth"/>
</dbReference>
<dbReference type="OrthoDB" id="7163809at2"/>
<evidence type="ECO:0000259" key="10">
    <source>
        <dbReference type="Pfam" id="PF02602"/>
    </source>
</evidence>
<reference evidence="11 12" key="1">
    <citation type="submission" date="2018-03" db="EMBL/GenBank/DDBJ databases">
        <title>The draft genome of Mesorhizobium soli JCM 19897.</title>
        <authorList>
            <person name="Li L."/>
            <person name="Liu L."/>
            <person name="Liang L."/>
            <person name="Wang T."/>
            <person name="Zhang X."/>
        </authorList>
    </citation>
    <scope>NUCLEOTIDE SEQUENCE [LARGE SCALE GENOMIC DNA]</scope>
    <source>
        <strain evidence="11 12">JCM 19897</strain>
    </source>
</reference>
<evidence type="ECO:0000256" key="8">
    <source>
        <dbReference type="ARBA" id="ARBA00048617"/>
    </source>
</evidence>
<evidence type="ECO:0000256" key="4">
    <source>
        <dbReference type="ARBA" id="ARBA00023239"/>
    </source>
</evidence>
<dbReference type="PANTHER" id="PTHR38042:SF1">
    <property type="entry name" value="UROPORPHYRINOGEN-III SYNTHASE, CHLOROPLASTIC"/>
    <property type="match status" value="1"/>
</dbReference>
<dbReference type="EC" id="4.2.1.75" evidence="3 9"/>
<organism evidence="11 12">
    <name type="scientific">Pseudaminobacter soli</name>
    <name type="common">ex Li et al. 2025</name>
    <dbReference type="NCBI Taxonomy" id="1295366"/>
    <lineage>
        <taxon>Bacteria</taxon>
        <taxon>Pseudomonadati</taxon>
        <taxon>Pseudomonadota</taxon>
        <taxon>Alphaproteobacteria</taxon>
        <taxon>Hyphomicrobiales</taxon>
        <taxon>Phyllobacteriaceae</taxon>
        <taxon>Pseudaminobacter</taxon>
    </lineage>
</organism>
<dbReference type="GO" id="GO:0004852">
    <property type="term" value="F:uroporphyrinogen-III synthase activity"/>
    <property type="evidence" value="ECO:0007669"/>
    <property type="project" value="UniProtKB-UniRule"/>
</dbReference>
<dbReference type="EMBL" id="PXYL01000003">
    <property type="protein sequence ID" value="PSJ62019.1"/>
    <property type="molecule type" value="Genomic_DNA"/>
</dbReference>
<dbReference type="GO" id="GO:0006782">
    <property type="term" value="P:protoporphyrinogen IX biosynthetic process"/>
    <property type="evidence" value="ECO:0007669"/>
    <property type="project" value="UniProtKB-UniRule"/>
</dbReference>
<evidence type="ECO:0000256" key="5">
    <source>
        <dbReference type="ARBA" id="ARBA00023244"/>
    </source>
</evidence>
<keyword evidence="4 9" id="KW-0456">Lyase</keyword>
<keyword evidence="12" id="KW-1185">Reference proteome</keyword>
<comment type="caution">
    <text evidence="11">The sequence shown here is derived from an EMBL/GenBank/DDBJ whole genome shotgun (WGS) entry which is preliminary data.</text>
</comment>
<dbReference type="GO" id="GO:0006780">
    <property type="term" value="P:uroporphyrinogen III biosynthetic process"/>
    <property type="evidence" value="ECO:0007669"/>
    <property type="project" value="UniProtKB-UniRule"/>
</dbReference>
<sequence length="235" mass="24723">MARRVLVTRPEPGASATASRLRDAGFESVVLPLSQTQALRVDLSVVPESVGAVAVTSANAIRHASLELIAKLAGKRCFAVGRKTAIAARNAGFSDVVEGPGEAVGLAQLVSAELPENAMLVYLTGRVRLPDFERSLASSGHRLSVIETYDTVFVTDATLPDGPLDAVLLYSAKAAQAFSQLTDGNPFLADACCICLSERVAGSLQHIEHERVFVSAEPTEDALMALLTEVCPPAP</sequence>
<dbReference type="Gene3D" id="3.40.50.10090">
    <property type="match status" value="2"/>
</dbReference>
<protein>
    <recommendedName>
        <fullName evidence="7 9">Uroporphyrinogen-III synthase</fullName>
        <ecNumber evidence="3 9">4.2.1.75</ecNumber>
    </recommendedName>
</protein>
<dbReference type="Pfam" id="PF02602">
    <property type="entry name" value="HEM4"/>
    <property type="match status" value="1"/>
</dbReference>
<evidence type="ECO:0000313" key="11">
    <source>
        <dbReference type="EMBL" id="PSJ62019.1"/>
    </source>
</evidence>
<proteinExistence type="inferred from homology"/>
<dbReference type="InterPro" id="IPR036108">
    <property type="entry name" value="4pyrrol_syn_uPrphyn_synt_sf"/>
</dbReference>
<dbReference type="Proteomes" id="UP000240653">
    <property type="component" value="Unassembled WGS sequence"/>
</dbReference>
<dbReference type="SUPFAM" id="SSF69618">
    <property type="entry name" value="HemD-like"/>
    <property type="match status" value="1"/>
</dbReference>
<keyword evidence="5 9" id="KW-0627">Porphyrin biosynthesis</keyword>
<dbReference type="PANTHER" id="PTHR38042">
    <property type="entry name" value="UROPORPHYRINOGEN-III SYNTHASE, CHLOROPLASTIC"/>
    <property type="match status" value="1"/>
</dbReference>
<comment type="catalytic activity">
    <reaction evidence="8 9">
        <text>hydroxymethylbilane = uroporphyrinogen III + H2O</text>
        <dbReference type="Rhea" id="RHEA:18965"/>
        <dbReference type="ChEBI" id="CHEBI:15377"/>
        <dbReference type="ChEBI" id="CHEBI:57308"/>
        <dbReference type="ChEBI" id="CHEBI:57845"/>
        <dbReference type="EC" id="4.2.1.75"/>
    </reaction>
</comment>
<accession>A0A2P7SHQ0</accession>